<evidence type="ECO:0000313" key="1">
    <source>
        <dbReference type="EMBL" id="TWG04686.1"/>
    </source>
</evidence>
<evidence type="ECO:0000313" key="2">
    <source>
        <dbReference type="Proteomes" id="UP000318186"/>
    </source>
</evidence>
<name>A0A561UZB2_9ACTN</name>
<dbReference type="Proteomes" id="UP000318186">
    <property type="component" value="Unassembled WGS sequence"/>
</dbReference>
<organism evidence="1 2">
    <name type="scientific">Streptomyces brevispora</name>
    <dbReference type="NCBI Taxonomy" id="887462"/>
    <lineage>
        <taxon>Bacteria</taxon>
        <taxon>Bacillati</taxon>
        <taxon>Actinomycetota</taxon>
        <taxon>Actinomycetes</taxon>
        <taxon>Kitasatosporales</taxon>
        <taxon>Streptomycetaceae</taxon>
        <taxon>Streptomyces</taxon>
    </lineage>
</organism>
<sequence>MTSVRFQRPSASGGSQNRAVVGEEHTSWVEVGESIQPVPIRRKRLLHAVKCRAAGQLLGREVGSEGVCLTGKDYCAVALPEDQRLMPLGVPGRRDDPDSGPDVRSQKIWIEEVYLTWALSVLLGRVGSRAAQWIWTLLRLL</sequence>
<accession>A0A561UZB2</accession>
<comment type="caution">
    <text evidence="1">The sequence shown here is derived from an EMBL/GenBank/DDBJ whole genome shotgun (WGS) entry which is preliminary data.</text>
</comment>
<reference evidence="1 2" key="1">
    <citation type="submission" date="2019-06" db="EMBL/GenBank/DDBJ databases">
        <title>Sequencing the genomes of 1000 actinobacteria strains.</title>
        <authorList>
            <person name="Klenk H.-P."/>
        </authorList>
    </citation>
    <scope>NUCLEOTIDE SEQUENCE [LARGE SCALE GENOMIC DNA]</scope>
    <source>
        <strain evidence="1 2">DSM 42059</strain>
    </source>
</reference>
<protein>
    <submittedName>
        <fullName evidence="1">Uncharacterized protein</fullName>
    </submittedName>
</protein>
<dbReference type="EMBL" id="VIWW01000001">
    <property type="protein sequence ID" value="TWG04686.1"/>
    <property type="molecule type" value="Genomic_DNA"/>
</dbReference>
<gene>
    <name evidence="1" type="ORF">FHX80_113155</name>
</gene>
<proteinExistence type="predicted"/>
<dbReference type="AlphaFoldDB" id="A0A561UZB2"/>